<sequence length="72" mass="8009">MALGACHPSVLEEVRNLEFGWELDVLDKAHLRGIFDIKIVSLHCSQSLLEGTQLLLGDLRLLDHDRSLDGDA</sequence>
<proteinExistence type="predicted"/>
<organism evidence="1 2">
    <name type="scientific">Flemingia macrophylla</name>
    <dbReference type="NCBI Taxonomy" id="520843"/>
    <lineage>
        <taxon>Eukaryota</taxon>
        <taxon>Viridiplantae</taxon>
        <taxon>Streptophyta</taxon>
        <taxon>Embryophyta</taxon>
        <taxon>Tracheophyta</taxon>
        <taxon>Spermatophyta</taxon>
        <taxon>Magnoliopsida</taxon>
        <taxon>eudicotyledons</taxon>
        <taxon>Gunneridae</taxon>
        <taxon>Pentapetalae</taxon>
        <taxon>rosids</taxon>
        <taxon>fabids</taxon>
        <taxon>Fabales</taxon>
        <taxon>Fabaceae</taxon>
        <taxon>Papilionoideae</taxon>
        <taxon>50 kb inversion clade</taxon>
        <taxon>NPAAA clade</taxon>
        <taxon>indigoferoid/millettioid clade</taxon>
        <taxon>Phaseoleae</taxon>
        <taxon>Flemingia</taxon>
    </lineage>
</organism>
<evidence type="ECO:0000313" key="2">
    <source>
        <dbReference type="Proteomes" id="UP001603857"/>
    </source>
</evidence>
<dbReference type="AlphaFoldDB" id="A0ABD1MME9"/>
<name>A0ABD1MME9_9FABA</name>
<gene>
    <name evidence="1" type="ORF">Fmac_011317</name>
</gene>
<keyword evidence="2" id="KW-1185">Reference proteome</keyword>
<dbReference type="EMBL" id="JBGMDY010000004">
    <property type="protein sequence ID" value="KAL2336871.1"/>
    <property type="molecule type" value="Genomic_DNA"/>
</dbReference>
<reference evidence="1 2" key="1">
    <citation type="submission" date="2024-08" db="EMBL/GenBank/DDBJ databases">
        <title>Insights into the chromosomal genome structure of Flemingia macrophylla.</title>
        <authorList>
            <person name="Ding Y."/>
            <person name="Zhao Y."/>
            <person name="Bi W."/>
            <person name="Wu M."/>
            <person name="Zhao G."/>
            <person name="Gong Y."/>
            <person name="Li W."/>
            <person name="Zhang P."/>
        </authorList>
    </citation>
    <scope>NUCLEOTIDE SEQUENCE [LARGE SCALE GENOMIC DNA]</scope>
    <source>
        <strain evidence="1">DYQJB</strain>
        <tissue evidence="1">Leaf</tissue>
    </source>
</reference>
<evidence type="ECO:0000313" key="1">
    <source>
        <dbReference type="EMBL" id="KAL2336871.1"/>
    </source>
</evidence>
<accession>A0ABD1MME9</accession>
<dbReference type="Proteomes" id="UP001603857">
    <property type="component" value="Unassembled WGS sequence"/>
</dbReference>
<protein>
    <submittedName>
        <fullName evidence="1">Uncharacterized protein</fullName>
    </submittedName>
</protein>
<comment type="caution">
    <text evidence="1">The sequence shown here is derived from an EMBL/GenBank/DDBJ whole genome shotgun (WGS) entry which is preliminary data.</text>
</comment>